<dbReference type="SUPFAM" id="SSF50978">
    <property type="entry name" value="WD40 repeat-like"/>
    <property type="match status" value="1"/>
</dbReference>
<dbReference type="EMBL" id="CADCXV010000731">
    <property type="protein sequence ID" value="CAB0034081.1"/>
    <property type="molecule type" value="Genomic_DNA"/>
</dbReference>
<feature type="repeat" description="WD" evidence="7">
    <location>
        <begin position="257"/>
        <end position="297"/>
    </location>
</feature>
<reference evidence="8 9" key="1">
    <citation type="submission" date="2020-02" db="EMBL/GenBank/DDBJ databases">
        <authorList>
            <person name="Ferguson B K."/>
        </authorList>
    </citation>
    <scope>NUCLEOTIDE SEQUENCE [LARGE SCALE GENOMIC DNA]</scope>
</reference>
<evidence type="ECO:0000313" key="8">
    <source>
        <dbReference type="EMBL" id="CAB0034081.1"/>
    </source>
</evidence>
<dbReference type="AlphaFoldDB" id="A0A6H5IH97"/>
<keyword evidence="1 7" id="KW-0853">WD repeat</keyword>
<dbReference type="PRINTS" id="PR00320">
    <property type="entry name" value="GPROTEINBRPT"/>
</dbReference>
<dbReference type="GO" id="GO:0071011">
    <property type="term" value="C:precatalytic spliceosome"/>
    <property type="evidence" value="ECO:0007669"/>
    <property type="project" value="TreeGrafter"/>
</dbReference>
<dbReference type="Proteomes" id="UP000479190">
    <property type="component" value="Unassembled WGS sequence"/>
</dbReference>
<dbReference type="Pfam" id="PF00400">
    <property type="entry name" value="WD40"/>
    <property type="match status" value="6"/>
</dbReference>
<evidence type="ECO:0000256" key="3">
    <source>
        <dbReference type="ARBA" id="ARBA00025726"/>
    </source>
</evidence>
<dbReference type="PROSITE" id="PS50294">
    <property type="entry name" value="WD_REPEATS_REGION"/>
    <property type="match status" value="5"/>
</dbReference>
<keyword evidence="9" id="KW-1185">Reference proteome</keyword>
<evidence type="ECO:0000313" key="9">
    <source>
        <dbReference type="Proteomes" id="UP000479190"/>
    </source>
</evidence>
<dbReference type="GO" id="GO:0000974">
    <property type="term" value="C:Prp19 complex"/>
    <property type="evidence" value="ECO:0007669"/>
    <property type="project" value="TreeGrafter"/>
</dbReference>
<dbReference type="SMART" id="SM00320">
    <property type="entry name" value="WD40"/>
    <property type="match status" value="7"/>
</dbReference>
<dbReference type="PANTHER" id="PTHR19923">
    <property type="entry name" value="WD40 REPEAT PROTEINPRL1/PRL2-RELATED"/>
    <property type="match status" value="1"/>
</dbReference>
<dbReference type="PROSITE" id="PS00678">
    <property type="entry name" value="WD_REPEATS_1"/>
    <property type="match status" value="1"/>
</dbReference>
<evidence type="ECO:0000256" key="7">
    <source>
        <dbReference type="PROSITE-ProRule" id="PRU00221"/>
    </source>
</evidence>
<dbReference type="PANTHER" id="PTHR19923:SF0">
    <property type="entry name" value="PLEIOTROPIC REGULATOR 1"/>
    <property type="match status" value="1"/>
</dbReference>
<dbReference type="CDD" id="cd00200">
    <property type="entry name" value="WD40"/>
    <property type="match status" value="1"/>
</dbReference>
<dbReference type="PROSITE" id="PS50082">
    <property type="entry name" value="WD_REPEATS_2"/>
    <property type="match status" value="5"/>
</dbReference>
<dbReference type="OrthoDB" id="10256122at2759"/>
<sequence>MPLLSTKNLGSLRARHGRTLRPAHDQLMSLPTMSKPKWHAPWKLKTVICGHSGGVNCCAVEPNNQWFATGSSDQLIRVWDLASRQLKISLSGHKTSVKGIAISPRHPYLFSCSNDNEVKCWDLEYNKVIRHYYGHLSAVNSLALHPTIDLMVTAGRDCTARVWDMRTNVNTHIITGHTKAIASVLCQATDPQIITGSHDSTIRLYDLTAGRSTATLTNHKKAVRALTSHPILNTFVSGSSDNIKQWKSDNGQFIQNLSGHKAIINCLGTNEDGVLVSGADNGSMHLWDWKTGYNFQRLQVPAHPGSMSCEAAIYSITFDHSRSRLTTQADKTIKIYEEVDTKSEPNHPNDFKPEIMKRLKYE</sequence>
<feature type="repeat" description="WD" evidence="7">
    <location>
        <begin position="48"/>
        <end position="89"/>
    </location>
</feature>
<evidence type="ECO:0000256" key="5">
    <source>
        <dbReference type="ARBA" id="ARBA00062641"/>
    </source>
</evidence>
<dbReference type="GO" id="GO:0000398">
    <property type="term" value="P:mRNA splicing, via spliceosome"/>
    <property type="evidence" value="ECO:0007669"/>
    <property type="project" value="InterPro"/>
</dbReference>
<dbReference type="InterPro" id="IPR001680">
    <property type="entry name" value="WD40_rpt"/>
</dbReference>
<comment type="subunit">
    <text evidence="5">Identified in the spliceosome C complex. Component of the PRP19-CDC5L splicing complex composed of a core complex comprising a homotetramer of PRPF19, CDC5L, PLRG1 and BCAS2, and at least three less stably associated proteins CTNNBL1, CWC15 and HSPA8. Interacts (via its WD40 repeat domain) directly with CDC5L (via its C-terminal); the interaction is required for mRNA splicing but not for spliceosome assembly. Component of the minor spliceosome, which splices U12-type introns. Within this complex, interacts with CRIPT. Also interacts directly in the complex with BCAS2 and PRPF19. Interacts with USB1.</text>
</comment>
<feature type="repeat" description="WD" evidence="7">
    <location>
        <begin position="174"/>
        <end position="215"/>
    </location>
</feature>
<protein>
    <recommendedName>
        <fullName evidence="6">Pleiotropic regulator 1</fullName>
    </recommendedName>
</protein>
<dbReference type="Gene3D" id="2.130.10.10">
    <property type="entry name" value="YVTN repeat-like/Quinoprotein amine dehydrogenase"/>
    <property type="match status" value="1"/>
</dbReference>
<evidence type="ECO:0000256" key="2">
    <source>
        <dbReference type="ARBA" id="ARBA00022737"/>
    </source>
</evidence>
<evidence type="ECO:0000256" key="6">
    <source>
        <dbReference type="ARBA" id="ARBA00073631"/>
    </source>
</evidence>
<feature type="repeat" description="WD" evidence="7">
    <location>
        <begin position="132"/>
        <end position="173"/>
    </location>
</feature>
<name>A0A6H5IH97_9HYME</name>
<dbReference type="InterPro" id="IPR020472">
    <property type="entry name" value="WD40_PAC1"/>
</dbReference>
<keyword evidence="2" id="KW-0677">Repeat</keyword>
<dbReference type="InterPro" id="IPR045241">
    <property type="entry name" value="Prp46/PLRG1-like"/>
</dbReference>
<evidence type="ECO:0000256" key="1">
    <source>
        <dbReference type="ARBA" id="ARBA00022574"/>
    </source>
</evidence>
<gene>
    <name evidence="8" type="ORF">TBRA_LOCUS5979</name>
</gene>
<feature type="repeat" description="WD" evidence="7">
    <location>
        <begin position="90"/>
        <end position="131"/>
    </location>
</feature>
<accession>A0A6H5IH97</accession>
<proteinExistence type="inferred from homology"/>
<evidence type="ECO:0000256" key="4">
    <source>
        <dbReference type="ARBA" id="ARBA00046238"/>
    </source>
</evidence>
<dbReference type="InterPro" id="IPR015943">
    <property type="entry name" value="WD40/YVTN_repeat-like_dom_sf"/>
</dbReference>
<organism evidence="8 9">
    <name type="scientific">Trichogramma brassicae</name>
    <dbReference type="NCBI Taxonomy" id="86971"/>
    <lineage>
        <taxon>Eukaryota</taxon>
        <taxon>Metazoa</taxon>
        <taxon>Ecdysozoa</taxon>
        <taxon>Arthropoda</taxon>
        <taxon>Hexapoda</taxon>
        <taxon>Insecta</taxon>
        <taxon>Pterygota</taxon>
        <taxon>Neoptera</taxon>
        <taxon>Endopterygota</taxon>
        <taxon>Hymenoptera</taxon>
        <taxon>Apocrita</taxon>
        <taxon>Proctotrupomorpha</taxon>
        <taxon>Chalcidoidea</taxon>
        <taxon>Trichogrammatidae</taxon>
        <taxon>Trichogramma</taxon>
    </lineage>
</organism>
<dbReference type="GO" id="GO:0071013">
    <property type="term" value="C:catalytic step 2 spliceosome"/>
    <property type="evidence" value="ECO:0007669"/>
    <property type="project" value="TreeGrafter"/>
</dbReference>
<comment type="function">
    <text evidence="4">Involved in pre-mRNA splicing as component of the spliceosome. Component of the PRP19-CDC5L complex that forms an integral part of the spliceosome and is required for activating pre-mRNA splicing. As a component of the minor spliceosome, involved in the splicing of U12-type introns in pre-mRNAs.</text>
</comment>
<dbReference type="InterPro" id="IPR019775">
    <property type="entry name" value="WD40_repeat_CS"/>
</dbReference>
<comment type="similarity">
    <text evidence="3">Belongs to the WD repeat PRL1/PRL2 family.</text>
</comment>
<dbReference type="InterPro" id="IPR036322">
    <property type="entry name" value="WD40_repeat_dom_sf"/>
</dbReference>
<dbReference type="FunFam" id="2.130.10.10:FF:000012">
    <property type="entry name" value="Putative pleiotropic regulator 1"/>
    <property type="match status" value="1"/>
</dbReference>